<dbReference type="Proteomes" id="UP000243073">
    <property type="component" value="Unassembled WGS sequence"/>
</dbReference>
<dbReference type="STRING" id="1414654.BFR47_04060"/>
<dbReference type="PANTHER" id="PTHR13325:SF3">
    <property type="entry name" value="MEMBRANE-BOUND TRANSCRIPTION FACTOR SITE-2 PROTEASE"/>
    <property type="match status" value="1"/>
</dbReference>
<dbReference type="EMBL" id="MDKE01000044">
    <property type="protein sequence ID" value="OIN06649.1"/>
    <property type="molecule type" value="Genomic_DNA"/>
</dbReference>
<feature type="transmembrane region" description="Helical" evidence="1">
    <location>
        <begin position="158"/>
        <end position="175"/>
    </location>
</feature>
<gene>
    <name evidence="2" type="ORF">BFR47_04060</name>
</gene>
<dbReference type="InterPro" id="IPR041881">
    <property type="entry name" value="PqqD_sf"/>
</dbReference>
<dbReference type="GO" id="GO:0004222">
    <property type="term" value="F:metalloendopeptidase activity"/>
    <property type="evidence" value="ECO:0007669"/>
    <property type="project" value="InterPro"/>
</dbReference>
<dbReference type="InterPro" id="IPR008792">
    <property type="entry name" value="PQQD"/>
</dbReference>
<name>A0A1J4QCU5_9GAMM</name>
<dbReference type="Pfam" id="PF05402">
    <property type="entry name" value="PqqD"/>
    <property type="match status" value="1"/>
</dbReference>
<feature type="transmembrane region" description="Helical" evidence="1">
    <location>
        <begin position="425"/>
        <end position="443"/>
    </location>
</feature>
<feature type="transmembrane region" description="Helical" evidence="1">
    <location>
        <begin position="286"/>
        <end position="304"/>
    </location>
</feature>
<dbReference type="AlphaFoldDB" id="A0A1J4QCU5"/>
<protein>
    <submittedName>
        <fullName evidence="2">Peptidase M50</fullName>
    </submittedName>
</protein>
<proteinExistence type="predicted"/>
<dbReference type="Gene3D" id="1.10.10.1150">
    <property type="entry name" value="Coenzyme PQQ synthesis protein D (PqqD)"/>
    <property type="match status" value="1"/>
</dbReference>
<keyword evidence="1" id="KW-0812">Transmembrane</keyword>
<accession>A0A1J4QCU5</accession>
<feature type="transmembrane region" description="Helical" evidence="1">
    <location>
        <begin position="374"/>
        <end position="404"/>
    </location>
</feature>
<keyword evidence="1" id="KW-1133">Transmembrane helix</keyword>
<dbReference type="InterPro" id="IPR001193">
    <property type="entry name" value="MBTPS2"/>
</dbReference>
<evidence type="ECO:0000256" key="1">
    <source>
        <dbReference type="SAM" id="Phobius"/>
    </source>
</evidence>
<organism evidence="2 3">
    <name type="scientific">Oceanisphaera psychrotolerans</name>
    <dbReference type="NCBI Taxonomy" id="1414654"/>
    <lineage>
        <taxon>Bacteria</taxon>
        <taxon>Pseudomonadati</taxon>
        <taxon>Pseudomonadota</taxon>
        <taxon>Gammaproteobacteria</taxon>
        <taxon>Aeromonadales</taxon>
        <taxon>Aeromonadaceae</taxon>
        <taxon>Oceanisphaera</taxon>
    </lineage>
</organism>
<evidence type="ECO:0000313" key="2">
    <source>
        <dbReference type="EMBL" id="OIN06649.1"/>
    </source>
</evidence>
<sequence length="714" mass="80231">MSTLFSSSWYRSATLVPRLRTQATIFRHVYRGEVWRVVQDQSSGKFLRLNAQAYRILGLMDGERTLEQIWQLACETMGDDVLGQDEIVQLMTQLHNAGVLSTGQVPDLDELQERTQESRRNRIKQYLSNPLALRIPLVDPDRFLTLLVGWIPAWMRPVILVLWTLLVTFGGWLAFSNWEGLTADVGQLVFTPQYMVTLLLVFPLVKAIHELGHGIAIKLFGGQCHEMGAMLLVMMPVPYVDASHATAFVSKYQRMIVGAAGMMIELAVASVALWIWTWAEPGMFRVFLHDVVILAGVTTLVFNINPLLRFDGYYILSDWLEIPGLGQKANRYVGYLMKRYALRIRRGLQPPRTTARESVWLAGYAVGSFGYRMMLVFTIVLFVATQFFIIGILLALWAVYMMLLSPLIKLVKGVLNDPLIMERRLRLCGVTALSIGGLVWLLALTPVPSATLAEGVVWMPEQSRIRAPQGCFVREVLRPQGPVTEGQPLLRCEDELLPTRKAVLEARKTELQARKVISQHSDRVEARLIEEELISVQTQINDLEARIADFVLTAPMDGRFLVPGSADLAGRWFQRGEVMAHIIDPARYTVISAVPQMSIDRVRADSQEIRLRPVDNVARELPARVLRAVPAATHRLPSLALALQGGGSIGIEPGQQEPIALDPLFLLELQAQSSAPISTALGGRVYVRFEHTPEPLAMQWYRVLRDLFIRKFGV</sequence>
<feature type="transmembrane region" description="Helical" evidence="1">
    <location>
        <begin position="255"/>
        <end position="279"/>
    </location>
</feature>
<dbReference type="RefSeq" id="WP_071473664.1">
    <property type="nucleotide sequence ID" value="NZ_MDKE01000044.1"/>
</dbReference>
<evidence type="ECO:0000313" key="3">
    <source>
        <dbReference type="Proteomes" id="UP000243073"/>
    </source>
</evidence>
<keyword evidence="1" id="KW-0472">Membrane</keyword>
<dbReference type="GO" id="GO:0005737">
    <property type="term" value="C:cytoplasm"/>
    <property type="evidence" value="ECO:0007669"/>
    <property type="project" value="TreeGrafter"/>
</dbReference>
<dbReference type="GO" id="GO:0016020">
    <property type="term" value="C:membrane"/>
    <property type="evidence" value="ECO:0007669"/>
    <property type="project" value="InterPro"/>
</dbReference>
<dbReference type="GO" id="GO:0031293">
    <property type="term" value="P:membrane protein intracellular domain proteolysis"/>
    <property type="evidence" value="ECO:0007669"/>
    <property type="project" value="TreeGrafter"/>
</dbReference>
<comment type="caution">
    <text evidence="2">The sequence shown here is derived from an EMBL/GenBank/DDBJ whole genome shotgun (WGS) entry which is preliminary data.</text>
</comment>
<keyword evidence="3" id="KW-1185">Reference proteome</keyword>
<dbReference type="PANTHER" id="PTHR13325">
    <property type="entry name" value="PROTEASE M50 MEMBRANE-BOUND TRANSCRIPTION FACTOR SITE 2 PROTEASE"/>
    <property type="match status" value="1"/>
</dbReference>
<dbReference type="OrthoDB" id="9759690at2"/>
<reference evidence="2 3" key="1">
    <citation type="submission" date="2016-07" db="EMBL/GenBank/DDBJ databases">
        <title>Draft Genome Sequence of Oceanisphaera psychrotolerans, isolated from coastal sediment samples.</title>
        <authorList>
            <person name="Zhuo S."/>
            <person name="Ruan Z."/>
        </authorList>
    </citation>
    <scope>NUCLEOTIDE SEQUENCE [LARGE SCALE GENOMIC DNA]</scope>
    <source>
        <strain evidence="2 3">LAM-WHM-ZC</strain>
    </source>
</reference>